<evidence type="ECO:0000256" key="1">
    <source>
        <dbReference type="SAM" id="Phobius"/>
    </source>
</evidence>
<comment type="caution">
    <text evidence="2">The sequence shown here is derived from an EMBL/GenBank/DDBJ whole genome shotgun (WGS) entry which is preliminary data.</text>
</comment>
<feature type="transmembrane region" description="Helical" evidence="1">
    <location>
        <begin position="102"/>
        <end position="126"/>
    </location>
</feature>
<dbReference type="Proteomes" id="UP001597101">
    <property type="component" value="Unassembled WGS sequence"/>
</dbReference>
<dbReference type="RefSeq" id="WP_377212282.1">
    <property type="nucleotide sequence ID" value="NZ_JBHTJV010000005.1"/>
</dbReference>
<proteinExistence type="predicted"/>
<protein>
    <submittedName>
        <fullName evidence="2">Uncharacterized protein</fullName>
    </submittedName>
</protein>
<reference evidence="3" key="1">
    <citation type="journal article" date="2019" name="Int. J. Syst. Evol. Microbiol.">
        <title>The Global Catalogue of Microorganisms (GCM) 10K type strain sequencing project: providing services to taxonomists for standard genome sequencing and annotation.</title>
        <authorList>
            <consortium name="The Broad Institute Genomics Platform"/>
            <consortium name="The Broad Institute Genome Sequencing Center for Infectious Disease"/>
            <person name="Wu L."/>
            <person name="Ma J."/>
        </authorList>
    </citation>
    <scope>NUCLEOTIDE SEQUENCE [LARGE SCALE GENOMIC DNA]</scope>
    <source>
        <strain evidence="3">CCUG 60023</strain>
    </source>
</reference>
<dbReference type="EMBL" id="JBHTJV010000005">
    <property type="protein sequence ID" value="MFD0916428.1"/>
    <property type="molecule type" value="Genomic_DNA"/>
</dbReference>
<keyword evidence="1" id="KW-0812">Transmembrane</keyword>
<keyword evidence="3" id="KW-1185">Reference proteome</keyword>
<keyword evidence="1" id="KW-0472">Membrane</keyword>
<name>A0ABW3FG37_9HYPH</name>
<evidence type="ECO:0000313" key="2">
    <source>
        <dbReference type="EMBL" id="MFD0916428.1"/>
    </source>
</evidence>
<feature type="transmembrane region" description="Helical" evidence="1">
    <location>
        <begin position="9"/>
        <end position="32"/>
    </location>
</feature>
<feature type="transmembrane region" description="Helical" evidence="1">
    <location>
        <begin position="72"/>
        <end position="96"/>
    </location>
</feature>
<feature type="transmembrane region" description="Helical" evidence="1">
    <location>
        <begin position="38"/>
        <end position="60"/>
    </location>
</feature>
<evidence type="ECO:0000313" key="3">
    <source>
        <dbReference type="Proteomes" id="UP001597101"/>
    </source>
</evidence>
<gene>
    <name evidence="2" type="ORF">ACFQ14_08420</name>
</gene>
<sequence>MVVRDLQAGFFYFACVFAVGFALGTLRVLVVAPALGELMAVAVELPFMLLASWVLCRMIVSKAGVPHRVADRLLMGGAAFALLSAAEISLGLFGFGLTLADYFASLVSAEGALGLLAQLIFAFIPLMQMKRA</sequence>
<organism evidence="2 3">
    <name type="scientific">Pseudahrensia aquimaris</name>
    <dbReference type="NCBI Taxonomy" id="744461"/>
    <lineage>
        <taxon>Bacteria</taxon>
        <taxon>Pseudomonadati</taxon>
        <taxon>Pseudomonadota</taxon>
        <taxon>Alphaproteobacteria</taxon>
        <taxon>Hyphomicrobiales</taxon>
        <taxon>Ahrensiaceae</taxon>
        <taxon>Pseudahrensia</taxon>
    </lineage>
</organism>
<accession>A0ABW3FG37</accession>
<keyword evidence="1" id="KW-1133">Transmembrane helix</keyword>